<dbReference type="Proteomes" id="UP001151760">
    <property type="component" value="Unassembled WGS sequence"/>
</dbReference>
<sequence>MGVYCDTTGAIILANEPRIQNGAKHYKRKVHYLREVIADNDINLLKHTNDNIVDPFTKALPCTKHTGYTRSIGLCPASSLMMCLPNSNVIHVLWILDYPKPTRVHLDGWTSLANLASDCITCPQT</sequence>
<gene>
    <name evidence="1" type="ORF">Tco_0873542</name>
</gene>
<accession>A0ABQ5BMA7</accession>
<evidence type="ECO:0000313" key="1">
    <source>
        <dbReference type="EMBL" id="GJT14836.1"/>
    </source>
</evidence>
<evidence type="ECO:0000313" key="2">
    <source>
        <dbReference type="Proteomes" id="UP001151760"/>
    </source>
</evidence>
<dbReference type="EMBL" id="BQNB010013347">
    <property type="protein sequence ID" value="GJT14836.1"/>
    <property type="molecule type" value="Genomic_DNA"/>
</dbReference>
<comment type="caution">
    <text evidence="1">The sequence shown here is derived from an EMBL/GenBank/DDBJ whole genome shotgun (WGS) entry which is preliminary data.</text>
</comment>
<organism evidence="1 2">
    <name type="scientific">Tanacetum coccineum</name>
    <dbReference type="NCBI Taxonomy" id="301880"/>
    <lineage>
        <taxon>Eukaryota</taxon>
        <taxon>Viridiplantae</taxon>
        <taxon>Streptophyta</taxon>
        <taxon>Embryophyta</taxon>
        <taxon>Tracheophyta</taxon>
        <taxon>Spermatophyta</taxon>
        <taxon>Magnoliopsida</taxon>
        <taxon>eudicotyledons</taxon>
        <taxon>Gunneridae</taxon>
        <taxon>Pentapetalae</taxon>
        <taxon>asterids</taxon>
        <taxon>campanulids</taxon>
        <taxon>Asterales</taxon>
        <taxon>Asteraceae</taxon>
        <taxon>Asteroideae</taxon>
        <taxon>Anthemideae</taxon>
        <taxon>Anthemidinae</taxon>
        <taxon>Tanacetum</taxon>
    </lineage>
</organism>
<reference evidence="1" key="1">
    <citation type="journal article" date="2022" name="Int. J. Mol. Sci.">
        <title>Draft Genome of Tanacetum Coccineum: Genomic Comparison of Closely Related Tanacetum-Family Plants.</title>
        <authorList>
            <person name="Yamashiro T."/>
            <person name="Shiraishi A."/>
            <person name="Nakayama K."/>
            <person name="Satake H."/>
        </authorList>
    </citation>
    <scope>NUCLEOTIDE SEQUENCE</scope>
</reference>
<proteinExistence type="predicted"/>
<reference evidence="1" key="2">
    <citation type="submission" date="2022-01" db="EMBL/GenBank/DDBJ databases">
        <authorList>
            <person name="Yamashiro T."/>
            <person name="Shiraishi A."/>
            <person name="Satake H."/>
            <person name="Nakayama K."/>
        </authorList>
    </citation>
    <scope>NUCLEOTIDE SEQUENCE</scope>
</reference>
<protein>
    <submittedName>
        <fullName evidence="1">Uncharacterized protein</fullName>
    </submittedName>
</protein>
<keyword evidence="2" id="KW-1185">Reference proteome</keyword>
<name>A0ABQ5BMA7_9ASTR</name>